<organism evidence="1 2">
    <name type="scientific">Hymenoscyphus albidus</name>
    <dbReference type="NCBI Taxonomy" id="595503"/>
    <lineage>
        <taxon>Eukaryota</taxon>
        <taxon>Fungi</taxon>
        <taxon>Dikarya</taxon>
        <taxon>Ascomycota</taxon>
        <taxon>Pezizomycotina</taxon>
        <taxon>Leotiomycetes</taxon>
        <taxon>Helotiales</taxon>
        <taxon>Helotiaceae</taxon>
        <taxon>Hymenoscyphus</taxon>
    </lineage>
</organism>
<comment type="caution">
    <text evidence="1">The sequence shown here is derived from an EMBL/GenBank/DDBJ whole genome shotgun (WGS) entry which is preliminary data.</text>
</comment>
<accession>A0A9N9PZJ5</accession>
<dbReference type="EMBL" id="CAJVRM010000396">
    <property type="protein sequence ID" value="CAG8980548.1"/>
    <property type="molecule type" value="Genomic_DNA"/>
</dbReference>
<gene>
    <name evidence="1" type="ORF">HYALB_00002545</name>
</gene>
<keyword evidence="2" id="KW-1185">Reference proteome</keyword>
<evidence type="ECO:0000313" key="1">
    <source>
        <dbReference type="EMBL" id="CAG8980548.1"/>
    </source>
</evidence>
<reference evidence="1" key="1">
    <citation type="submission" date="2021-07" db="EMBL/GenBank/DDBJ databases">
        <authorList>
            <person name="Durling M."/>
        </authorList>
    </citation>
    <scope>NUCLEOTIDE SEQUENCE</scope>
</reference>
<evidence type="ECO:0000313" key="2">
    <source>
        <dbReference type="Proteomes" id="UP000701801"/>
    </source>
</evidence>
<name>A0A9N9PZJ5_9HELO</name>
<protein>
    <submittedName>
        <fullName evidence="1">Uncharacterized protein</fullName>
    </submittedName>
</protein>
<dbReference type="Proteomes" id="UP000701801">
    <property type="component" value="Unassembled WGS sequence"/>
</dbReference>
<proteinExistence type="predicted"/>
<sequence>MLDAQVALTPQLSAAQSQTSKSFRSMVYGYAPTQNQNHQLFFSDRCRNLSRVRALLQEWQSSELRMRIRRKWWCSAQPATAVGLGLGLFNVEAPGQSLSDKAGLAGLKEFGRRPPKCSTRTARELAGEGCARDAIVRKFDDSEGSAGDIGEDLKRTWKLWKKALGQSDMGDLEGTAGTGNWDRVCGMSGLRGEGTRGQRAGEAR</sequence>
<dbReference type="AlphaFoldDB" id="A0A9N9PZJ5"/>